<dbReference type="AlphaFoldDB" id="A0AAV4CVT2"/>
<dbReference type="Gene3D" id="1.25.40.180">
    <property type="match status" value="2"/>
</dbReference>
<sequence length="273" mass="31723">MWNIVITSRFIEELFKLNMLTENIMHDCIFRLLKAKDDESLLSLSILIITVGSILDTGKAKQRMDQYFALMSRIAEKCKPRVKFALKDVIELRQNNWVPRKEQPRPKKIDDIREDFYQEQEVIQFSKTQSPPSWRRRKRKSMQRQGEFLGLTIDLSSLNFSEDASESSSASTQQVSQDNILGELRMLIQDGRPNSDVQMYIKDNIPREQEEKTIVRLLITAVIKASLSTAMKLNIDILTSRQGLLQHYIKTPELELQALYAIQALMHQLEHPS</sequence>
<proteinExistence type="predicted"/>
<dbReference type="PANTHER" id="PTHR23253">
    <property type="entry name" value="EUKARYOTIC TRANSLATION INITIATION FACTOR 4 GAMMA"/>
    <property type="match status" value="1"/>
</dbReference>
<dbReference type="PANTHER" id="PTHR23253:SF78">
    <property type="entry name" value="EUKARYOTIC TRANSLATION INITIATION FACTOR 4G1, ISOFORM B-RELATED"/>
    <property type="match status" value="1"/>
</dbReference>
<evidence type="ECO:0000313" key="3">
    <source>
        <dbReference type="Proteomes" id="UP000735302"/>
    </source>
</evidence>
<dbReference type="GO" id="GO:0003729">
    <property type="term" value="F:mRNA binding"/>
    <property type="evidence" value="ECO:0007669"/>
    <property type="project" value="TreeGrafter"/>
</dbReference>
<dbReference type="EMBL" id="BLXT01007037">
    <property type="protein sequence ID" value="GFO36017.1"/>
    <property type="molecule type" value="Genomic_DNA"/>
</dbReference>
<feature type="domain" description="MIF4G" evidence="1">
    <location>
        <begin position="9"/>
        <end position="96"/>
    </location>
</feature>
<gene>
    <name evidence="2" type="ORF">PoB_006252200</name>
</gene>
<feature type="non-terminal residue" evidence="2">
    <location>
        <position position="273"/>
    </location>
</feature>
<reference evidence="2 3" key="1">
    <citation type="journal article" date="2021" name="Elife">
        <title>Chloroplast acquisition without the gene transfer in kleptoplastic sea slugs, Plakobranchus ocellatus.</title>
        <authorList>
            <person name="Maeda T."/>
            <person name="Takahashi S."/>
            <person name="Yoshida T."/>
            <person name="Shimamura S."/>
            <person name="Takaki Y."/>
            <person name="Nagai Y."/>
            <person name="Toyoda A."/>
            <person name="Suzuki Y."/>
            <person name="Arimoto A."/>
            <person name="Ishii H."/>
            <person name="Satoh N."/>
            <person name="Nishiyama T."/>
            <person name="Hasebe M."/>
            <person name="Maruyama T."/>
            <person name="Minagawa J."/>
            <person name="Obokata J."/>
            <person name="Shigenobu S."/>
        </authorList>
    </citation>
    <scope>NUCLEOTIDE SEQUENCE [LARGE SCALE GENOMIC DNA]</scope>
</reference>
<keyword evidence="2" id="KW-0396">Initiation factor</keyword>
<dbReference type="InterPro" id="IPR016024">
    <property type="entry name" value="ARM-type_fold"/>
</dbReference>
<dbReference type="Proteomes" id="UP000735302">
    <property type="component" value="Unassembled WGS sequence"/>
</dbReference>
<dbReference type="GO" id="GO:0016281">
    <property type="term" value="C:eukaryotic translation initiation factor 4F complex"/>
    <property type="evidence" value="ECO:0007669"/>
    <property type="project" value="TreeGrafter"/>
</dbReference>
<evidence type="ECO:0000313" key="2">
    <source>
        <dbReference type="EMBL" id="GFO36017.1"/>
    </source>
</evidence>
<dbReference type="Pfam" id="PF02854">
    <property type="entry name" value="MIF4G"/>
    <property type="match status" value="1"/>
</dbReference>
<keyword evidence="3" id="KW-1185">Reference proteome</keyword>
<organism evidence="2 3">
    <name type="scientific">Plakobranchus ocellatus</name>
    <dbReference type="NCBI Taxonomy" id="259542"/>
    <lineage>
        <taxon>Eukaryota</taxon>
        <taxon>Metazoa</taxon>
        <taxon>Spiralia</taxon>
        <taxon>Lophotrochozoa</taxon>
        <taxon>Mollusca</taxon>
        <taxon>Gastropoda</taxon>
        <taxon>Heterobranchia</taxon>
        <taxon>Euthyneura</taxon>
        <taxon>Panpulmonata</taxon>
        <taxon>Sacoglossa</taxon>
        <taxon>Placobranchoidea</taxon>
        <taxon>Plakobranchidae</taxon>
        <taxon>Plakobranchus</taxon>
    </lineage>
</organism>
<evidence type="ECO:0000259" key="1">
    <source>
        <dbReference type="Pfam" id="PF02854"/>
    </source>
</evidence>
<keyword evidence="2" id="KW-0648">Protein biosynthesis</keyword>
<accession>A0AAV4CVT2</accession>
<dbReference type="SUPFAM" id="SSF48371">
    <property type="entry name" value="ARM repeat"/>
    <property type="match status" value="2"/>
</dbReference>
<protein>
    <submittedName>
        <fullName evidence="2">Eukaryotic translation initiation factor 4 gamma</fullName>
    </submittedName>
</protein>
<dbReference type="InterPro" id="IPR003890">
    <property type="entry name" value="MIF4G-like_typ-3"/>
</dbReference>
<comment type="caution">
    <text evidence="2">The sequence shown here is derived from an EMBL/GenBank/DDBJ whole genome shotgun (WGS) entry which is preliminary data.</text>
</comment>
<name>A0AAV4CVT2_9GAST</name>
<dbReference type="GO" id="GO:0003743">
    <property type="term" value="F:translation initiation factor activity"/>
    <property type="evidence" value="ECO:0007669"/>
    <property type="project" value="UniProtKB-KW"/>
</dbReference>